<dbReference type="PANTHER" id="PTHR42852">
    <property type="entry name" value="THIOL:DISULFIDE INTERCHANGE PROTEIN DSBE"/>
    <property type="match status" value="1"/>
</dbReference>
<organism evidence="2 3">
    <name type="scientific">Allocatelliglobosispora scoriae</name>
    <dbReference type="NCBI Taxonomy" id="643052"/>
    <lineage>
        <taxon>Bacteria</taxon>
        <taxon>Bacillati</taxon>
        <taxon>Actinomycetota</taxon>
        <taxon>Actinomycetes</taxon>
        <taxon>Micromonosporales</taxon>
        <taxon>Micromonosporaceae</taxon>
        <taxon>Allocatelliglobosispora</taxon>
    </lineage>
</organism>
<dbReference type="PROSITE" id="PS51352">
    <property type="entry name" value="THIOREDOXIN_2"/>
    <property type="match status" value="1"/>
</dbReference>
<evidence type="ECO:0000313" key="2">
    <source>
        <dbReference type="EMBL" id="MBB5869842.1"/>
    </source>
</evidence>
<reference evidence="2 3" key="1">
    <citation type="submission" date="2020-08" db="EMBL/GenBank/DDBJ databases">
        <title>Sequencing the genomes of 1000 actinobacteria strains.</title>
        <authorList>
            <person name="Klenk H.-P."/>
        </authorList>
    </citation>
    <scope>NUCLEOTIDE SEQUENCE [LARGE SCALE GENOMIC DNA]</scope>
    <source>
        <strain evidence="2 3">DSM 45362</strain>
    </source>
</reference>
<keyword evidence="2" id="KW-0413">Isomerase</keyword>
<dbReference type="GO" id="GO:0016853">
    <property type="term" value="F:isomerase activity"/>
    <property type="evidence" value="ECO:0007669"/>
    <property type="project" value="UniProtKB-KW"/>
</dbReference>
<dbReference type="InterPro" id="IPR000866">
    <property type="entry name" value="AhpC/TSA"/>
</dbReference>
<dbReference type="AlphaFoldDB" id="A0A841BSX3"/>
<gene>
    <name evidence="2" type="ORF">F4553_003221</name>
</gene>
<dbReference type="InterPro" id="IPR036249">
    <property type="entry name" value="Thioredoxin-like_sf"/>
</dbReference>
<dbReference type="Proteomes" id="UP000587527">
    <property type="component" value="Unassembled WGS sequence"/>
</dbReference>
<dbReference type="GO" id="GO:0016209">
    <property type="term" value="F:antioxidant activity"/>
    <property type="evidence" value="ECO:0007669"/>
    <property type="project" value="InterPro"/>
</dbReference>
<dbReference type="Pfam" id="PF00578">
    <property type="entry name" value="AhpC-TSA"/>
    <property type="match status" value="1"/>
</dbReference>
<dbReference type="RefSeq" id="WP_184836780.1">
    <property type="nucleotide sequence ID" value="NZ_JACHMN010000002.1"/>
</dbReference>
<feature type="domain" description="Thioredoxin" evidence="1">
    <location>
        <begin position="7"/>
        <end position="144"/>
    </location>
</feature>
<accession>A0A841BSX3</accession>
<dbReference type="SUPFAM" id="SSF52833">
    <property type="entry name" value="Thioredoxin-like"/>
    <property type="match status" value="1"/>
</dbReference>
<evidence type="ECO:0000313" key="3">
    <source>
        <dbReference type="Proteomes" id="UP000587527"/>
    </source>
</evidence>
<proteinExistence type="predicted"/>
<dbReference type="InterPro" id="IPR013766">
    <property type="entry name" value="Thioredoxin_domain"/>
</dbReference>
<keyword evidence="3" id="KW-1185">Reference proteome</keyword>
<protein>
    <submittedName>
        <fullName evidence="2">Thiol-disulfide isomerase/thioredoxin</fullName>
    </submittedName>
</protein>
<dbReference type="Gene3D" id="3.40.30.10">
    <property type="entry name" value="Glutaredoxin"/>
    <property type="match status" value="1"/>
</dbReference>
<dbReference type="GO" id="GO:0016491">
    <property type="term" value="F:oxidoreductase activity"/>
    <property type="evidence" value="ECO:0007669"/>
    <property type="project" value="InterPro"/>
</dbReference>
<evidence type="ECO:0000259" key="1">
    <source>
        <dbReference type="PROSITE" id="PS51352"/>
    </source>
</evidence>
<sequence length="144" mass="15238">MTYDPSTPTTPELLRFTATTVDGTPFDAATLVGKPAVLWFWAAWCPKCRAAADEVVAVAHDYAGKVNVIGVAGLGSGNAGMQKFIADMGLIELTHVADDLGMVRTRFGMTPQVDFVLLDAEGVLVHKSAFVPAEFRALVAALAN</sequence>
<name>A0A841BSX3_9ACTN</name>
<comment type="caution">
    <text evidence="2">The sequence shown here is derived from an EMBL/GenBank/DDBJ whole genome shotgun (WGS) entry which is preliminary data.</text>
</comment>
<dbReference type="PANTHER" id="PTHR42852:SF17">
    <property type="entry name" value="THIOREDOXIN-LIKE PROTEIN HI_1115"/>
    <property type="match status" value="1"/>
</dbReference>
<dbReference type="EMBL" id="JACHMN010000002">
    <property type="protein sequence ID" value="MBB5869842.1"/>
    <property type="molecule type" value="Genomic_DNA"/>
</dbReference>
<dbReference type="InterPro" id="IPR050553">
    <property type="entry name" value="Thioredoxin_ResA/DsbE_sf"/>
</dbReference>